<proteinExistence type="inferred from homology"/>
<feature type="compositionally biased region" description="Polar residues" evidence="7">
    <location>
        <begin position="1214"/>
        <end position="1270"/>
    </location>
</feature>
<dbReference type="GeneID" id="30172466"/>
<dbReference type="InterPro" id="IPR032800">
    <property type="entry name" value="TRP_N"/>
</dbReference>
<sequence length="1366" mass="147451">MLRYLYTILIIATCSLATPLQAKFSSCLSQYSPVAAGQNRMNITDVYAEIIPREEANQLGLAADGHRVLRVNLIGVVGSEVSGYDNVTNKLATLFTNTKAATWNVYQSTSWLCNSVFPSELPTPYFPYNTTYCPLPAGDFAINLTIPLYSSYALTTIQTEVRIVDTSTEAANLACIDIQVSPYNRKGWYYKLFLWIPVATAIGFWLVSWGARFVTGWIVGSGVAEYDQKESTALKTGGVGGPNKKEAKLRKWGTMIISGLSGERLSVSGGLLRFSTPSLKDILFHVQFCTMLGMIAVNWPEFAYPIFARGAWADLVWNTTLVQGSDADHKRVATYPFNYTPPSPFASQMNDAQYPLYLDSNLFNPLFDSHNASNGMESFATAVGLRPQDLFGTCLTIFLLLTAAVMLISLSVWFLHGLFEYLSTGSSTLQRGSPGPKRASLGSSPRGSFGGKEAYDPSRNPSLWSDGPNSLPTRASLAQQAKINSPSPLRRIWFRFKLKGEAGAFHAAALYGNLIRLILIFHLPITAFSLYQLTLANRASIVSRVFAALAFAFISVIIPAFILYRISRTASGKLYDATRTLLSLGPMYNIYVENKQMYRVVPLTASLIVGIVIGAGQKSGIAQAIIVILVELAMLIIPGVWYPWGEGASMGASNAFLGILRLISAVLVMLLSSTIALSSPTTDWIAYAILILQAITFIFFLLMLITKIIEGSVRLAGGVHFDESTHPLDGGIFAAIMDLDCLNGVRGGKAAARKRRKRGSRQLQRNVSAAGSLTTQMMLDRHSQGVSRPPVASSSDLITPFLTPGHPQMAMQERPSYFPNYNAPPLGPPPPEAERLSSESRSAEGHGENIMDAWQPSATLSTSSGYAPPGAFVPSVNSPTRNLYGQVPTSTPPPTNGAPHRSFSVVRGGRADFENPYEVLAGPGERRQSLNSGMGDHTPKIRVSQVSHRPMSPPHNRQQSSTAIIELATPLASPLLPTASNATPGPSRQPQGIRPNNAGLKPPALAIPKRRSLNDLKNDPSPDSQYSSSTVKKQKHKKNKSSVGWFTRSSNDKRGGSDDESDELPSDDEPGPSKRKTAKAKARRRSNLPGTEGFREPLPFEDIPLSPEQEEWRNTKGAGSSGIAGIFGRKKKKSQLDEEIASQARDENKARKAVLAAESGALFAGVDAPTTSPNGKKGFIVKRPGLSPTSPTSASSSNTNYAQASSSFKVRRINQPTPLPQVTKTPNENEYVSSVHPSPNMGTISTINGSSGHTSMNGTPPNGSNENTPLSSSNGGNGGSKGFRVIRPPKFGINDPNPTTSQSTTTKNEQSSNVQMGYPPTAFVPISSTSSQNPNRISTTSSNSTNGLTPGRPVRDPRRSSGESQR</sequence>
<evidence type="ECO:0000256" key="9">
    <source>
        <dbReference type="SAM" id="SignalP"/>
    </source>
</evidence>
<keyword evidence="13" id="KW-1185">Reference proteome</keyword>
<comment type="subcellular location">
    <subcellularLocation>
        <location evidence="1">Membrane</location>
        <topology evidence="1">Multi-pass membrane protein</topology>
    </subcellularLocation>
</comment>
<feature type="chain" id="PRO_5008628350" evidence="9">
    <location>
        <begin position="18"/>
        <end position="1366"/>
    </location>
</feature>
<feature type="transmembrane region" description="Helical" evidence="8">
    <location>
        <begin position="545"/>
        <end position="564"/>
    </location>
</feature>
<reference evidence="11" key="1">
    <citation type="submission" date="2013-07" db="EMBL/GenBank/DDBJ databases">
        <title>The Genome Sequence of Cryptococcus pinus CBS10737.</title>
        <authorList>
            <consortium name="The Broad Institute Genome Sequencing Platform"/>
            <person name="Cuomo C."/>
            <person name="Litvintseva A."/>
            <person name="Chen Y."/>
            <person name="Heitman J."/>
            <person name="Sun S."/>
            <person name="Springer D."/>
            <person name="Dromer F."/>
            <person name="Young S.K."/>
            <person name="Zeng Q."/>
            <person name="Gargeya S."/>
            <person name="Fitzgerald M."/>
            <person name="Abouelleil A."/>
            <person name="Alvarado L."/>
            <person name="Berlin A.M."/>
            <person name="Chapman S.B."/>
            <person name="Dewar J."/>
            <person name="Goldberg J."/>
            <person name="Griggs A."/>
            <person name="Gujja S."/>
            <person name="Hansen M."/>
            <person name="Howarth C."/>
            <person name="Imamovic A."/>
            <person name="Larimer J."/>
            <person name="McCowan C."/>
            <person name="Murphy C."/>
            <person name="Pearson M."/>
            <person name="Priest M."/>
            <person name="Roberts A."/>
            <person name="Saif S."/>
            <person name="Shea T."/>
            <person name="Sykes S."/>
            <person name="Wortman J."/>
            <person name="Nusbaum C."/>
            <person name="Birren B."/>
        </authorList>
    </citation>
    <scope>NUCLEOTIDE SEQUENCE [LARGE SCALE GENOMIC DNA]</scope>
    <source>
        <strain evidence="11">CBS 10737</strain>
    </source>
</reference>
<dbReference type="PANTHER" id="PTHR31145">
    <property type="entry name" value="INTEGRAL MEMBRANE PROTEIN (AFU_ORTHOLOGUE AFUA_7G01610)"/>
    <property type="match status" value="1"/>
</dbReference>
<evidence type="ECO:0000256" key="6">
    <source>
        <dbReference type="ARBA" id="ARBA00023136"/>
    </source>
</evidence>
<dbReference type="EMBL" id="KI894011">
    <property type="protein sequence ID" value="OCF49575.1"/>
    <property type="molecule type" value="Genomic_DNA"/>
</dbReference>
<feature type="signal peptide" evidence="9">
    <location>
        <begin position="1"/>
        <end position="17"/>
    </location>
</feature>
<feature type="compositionally biased region" description="Low complexity" evidence="7">
    <location>
        <begin position="1333"/>
        <end position="1349"/>
    </location>
</feature>
<feature type="transmembrane region" description="Helical" evidence="8">
    <location>
        <begin position="597"/>
        <end position="615"/>
    </location>
</feature>
<keyword evidence="6 8" id="KW-0472">Membrane</keyword>
<evidence type="ECO:0000313" key="11">
    <source>
        <dbReference type="EMBL" id="OCF49575.1"/>
    </source>
</evidence>
<dbReference type="Proteomes" id="UP000094020">
    <property type="component" value="Chromosome 5"/>
</dbReference>
<keyword evidence="4 9" id="KW-0732">Signal</keyword>
<reference evidence="12" key="4">
    <citation type="submission" date="2024-02" db="EMBL/GenBank/DDBJ databases">
        <title>Comparative genomics of Cryptococcus and Kwoniella reveals pathogenesis evolution and contrasting modes of karyotype evolution via chromosome fusion or intercentromeric recombination.</title>
        <authorList>
            <person name="Coelho M.A."/>
            <person name="David-Palma M."/>
            <person name="Shea T."/>
            <person name="Bowers K."/>
            <person name="McGinley-Smith S."/>
            <person name="Mohammad A.W."/>
            <person name="Gnirke A."/>
            <person name="Yurkov A.M."/>
            <person name="Nowrousian M."/>
            <person name="Sun S."/>
            <person name="Cuomo C.A."/>
            <person name="Heitman J."/>
        </authorList>
    </citation>
    <scope>NUCLEOTIDE SEQUENCE</scope>
    <source>
        <strain evidence="12">CBS 10737</strain>
    </source>
</reference>
<feature type="compositionally biased region" description="Acidic residues" evidence="7">
    <location>
        <begin position="1058"/>
        <end position="1070"/>
    </location>
</feature>
<reference evidence="12" key="2">
    <citation type="submission" date="2013-07" db="EMBL/GenBank/DDBJ databases">
        <authorList>
            <consortium name="The Broad Institute Genome Sequencing Platform"/>
            <person name="Cuomo C."/>
            <person name="Litvintseva A."/>
            <person name="Chen Y."/>
            <person name="Heitman J."/>
            <person name="Sun S."/>
            <person name="Springer D."/>
            <person name="Dromer F."/>
            <person name="Young S.K."/>
            <person name="Zeng Q."/>
            <person name="Gargeya S."/>
            <person name="Fitzgerald M."/>
            <person name="Abouelleil A."/>
            <person name="Alvarado L."/>
            <person name="Berlin A.M."/>
            <person name="Chapman S.B."/>
            <person name="Dewar J."/>
            <person name="Goldberg J."/>
            <person name="Griggs A."/>
            <person name="Gujja S."/>
            <person name="Hansen M."/>
            <person name="Howarth C."/>
            <person name="Imamovic A."/>
            <person name="Larimer J."/>
            <person name="McCowan C."/>
            <person name="Murphy C."/>
            <person name="Pearson M."/>
            <person name="Priest M."/>
            <person name="Roberts A."/>
            <person name="Saif S."/>
            <person name="Shea T."/>
            <person name="Sykes S."/>
            <person name="Wortman J."/>
            <person name="Nusbaum C."/>
            <person name="Birren B."/>
        </authorList>
    </citation>
    <scope>NUCLEOTIDE SEQUENCE</scope>
    <source>
        <strain evidence="12">CBS 10737</strain>
    </source>
</reference>
<feature type="compositionally biased region" description="Polar residues" evidence="7">
    <location>
        <begin position="1296"/>
        <end position="1315"/>
    </location>
</feature>
<feature type="compositionally biased region" description="Polar residues" evidence="7">
    <location>
        <begin position="981"/>
        <end position="990"/>
    </location>
</feature>
<feature type="transmembrane region" description="Helical" evidence="8">
    <location>
        <begin position="656"/>
        <end position="678"/>
    </location>
</feature>
<dbReference type="KEGG" id="kpin:30172466"/>
<evidence type="ECO:0000256" key="8">
    <source>
        <dbReference type="SAM" id="Phobius"/>
    </source>
</evidence>
<dbReference type="OrthoDB" id="5312224at2759"/>
<organism evidence="11">
    <name type="scientific">Kwoniella pini CBS 10737</name>
    <dbReference type="NCBI Taxonomy" id="1296096"/>
    <lineage>
        <taxon>Eukaryota</taxon>
        <taxon>Fungi</taxon>
        <taxon>Dikarya</taxon>
        <taxon>Basidiomycota</taxon>
        <taxon>Agaricomycotina</taxon>
        <taxon>Tremellomycetes</taxon>
        <taxon>Tremellales</taxon>
        <taxon>Cryptococcaceae</taxon>
        <taxon>Kwoniella</taxon>
    </lineage>
</organism>
<feature type="compositionally biased region" description="Polar residues" evidence="7">
    <location>
        <begin position="875"/>
        <end position="889"/>
    </location>
</feature>
<dbReference type="InterPro" id="IPR010308">
    <property type="entry name" value="TRP_C"/>
</dbReference>
<feature type="transmembrane region" description="Helical" evidence="8">
    <location>
        <begin position="390"/>
        <end position="415"/>
    </location>
</feature>
<evidence type="ECO:0000256" key="2">
    <source>
        <dbReference type="ARBA" id="ARBA00010642"/>
    </source>
</evidence>
<feature type="region of interest" description="Disordered" evidence="7">
    <location>
        <begin position="427"/>
        <end position="463"/>
    </location>
</feature>
<feature type="transmembrane region" description="Helical" evidence="8">
    <location>
        <begin position="621"/>
        <end position="644"/>
    </location>
</feature>
<feature type="transmembrane region" description="Helical" evidence="8">
    <location>
        <begin position="282"/>
        <end position="299"/>
    </location>
</feature>
<dbReference type="EMBL" id="CP144523">
    <property type="protein sequence ID" value="WWC70375.1"/>
    <property type="molecule type" value="Genomic_DNA"/>
</dbReference>
<dbReference type="RefSeq" id="XP_019010794.1">
    <property type="nucleotide sequence ID" value="XM_019155836.1"/>
</dbReference>
<feature type="region of interest" description="Disordered" evidence="7">
    <location>
        <begin position="871"/>
        <end position="903"/>
    </location>
</feature>
<name>A0A1B9I249_9TREE</name>
<dbReference type="STRING" id="1296096.A0A1B9I249"/>
<evidence type="ECO:0000256" key="3">
    <source>
        <dbReference type="ARBA" id="ARBA00022692"/>
    </source>
</evidence>
<dbReference type="SMART" id="SM01320">
    <property type="entry name" value="TRP_N"/>
    <property type="match status" value="1"/>
</dbReference>
<feature type="transmembrane region" description="Helical" evidence="8">
    <location>
        <begin position="188"/>
        <end position="207"/>
    </location>
</feature>
<feature type="compositionally biased region" description="Basic and acidic residues" evidence="7">
    <location>
        <begin position="832"/>
        <end position="846"/>
    </location>
</feature>
<comment type="similarity">
    <text evidence="2">Belongs to the transient receptor potential (TRP) ion channel family.</text>
</comment>
<reference evidence="11" key="3">
    <citation type="submission" date="2016-07" db="EMBL/GenBank/DDBJ databases">
        <title>Evolution of pathogenesis and genome organization in the Tremellales.</title>
        <authorList>
            <person name="Cuomo C."/>
            <person name="Litvintseva A."/>
            <person name="Heitman J."/>
            <person name="Chen Y."/>
            <person name="Sun S."/>
            <person name="Springer D."/>
            <person name="Dromer F."/>
            <person name="Young S."/>
            <person name="Zeng Q."/>
            <person name="Chapman S."/>
            <person name="Gujja S."/>
            <person name="Saif S."/>
            <person name="Birren B."/>
        </authorList>
    </citation>
    <scope>NUCLEOTIDE SEQUENCE</scope>
    <source>
        <strain evidence="11">CBS 10737</strain>
    </source>
</reference>
<feature type="compositionally biased region" description="Low complexity" evidence="7">
    <location>
        <begin position="1187"/>
        <end position="1207"/>
    </location>
</feature>
<evidence type="ECO:0000256" key="1">
    <source>
        <dbReference type="ARBA" id="ARBA00004141"/>
    </source>
</evidence>
<evidence type="ECO:0000259" key="10">
    <source>
        <dbReference type="SMART" id="SM01320"/>
    </source>
</evidence>
<dbReference type="GO" id="GO:0055085">
    <property type="term" value="P:transmembrane transport"/>
    <property type="evidence" value="ECO:0007669"/>
    <property type="project" value="TreeGrafter"/>
</dbReference>
<dbReference type="Pfam" id="PF06011">
    <property type="entry name" value="TRP"/>
    <property type="match status" value="1"/>
</dbReference>
<evidence type="ECO:0000313" key="12">
    <source>
        <dbReference type="EMBL" id="WWC70375.1"/>
    </source>
</evidence>
<evidence type="ECO:0000256" key="5">
    <source>
        <dbReference type="ARBA" id="ARBA00022989"/>
    </source>
</evidence>
<feature type="region of interest" description="Disordered" evidence="7">
    <location>
        <begin position="1165"/>
        <end position="1366"/>
    </location>
</feature>
<feature type="compositionally biased region" description="Low complexity" evidence="7">
    <location>
        <begin position="967"/>
        <end position="980"/>
    </location>
</feature>
<feature type="transmembrane region" description="Helical" evidence="8">
    <location>
        <begin position="504"/>
        <end position="525"/>
    </location>
</feature>
<keyword evidence="5 8" id="KW-1133">Transmembrane helix</keyword>
<dbReference type="PANTHER" id="PTHR31145:SF6">
    <property type="entry name" value="INTEGRAL MEMBRANE PROTEIN (AFU_ORTHOLOGUE AFUA_7G01610)"/>
    <property type="match status" value="1"/>
</dbReference>
<dbReference type="GO" id="GO:0016020">
    <property type="term" value="C:membrane"/>
    <property type="evidence" value="ECO:0007669"/>
    <property type="project" value="UniProtKB-SubCell"/>
</dbReference>
<feature type="compositionally biased region" description="Basic residues" evidence="7">
    <location>
        <begin position="1073"/>
        <end position="1086"/>
    </location>
</feature>
<feature type="region of interest" description="Disordered" evidence="7">
    <location>
        <begin position="916"/>
        <end position="1148"/>
    </location>
</feature>
<feature type="domain" description="ML-like" evidence="10">
    <location>
        <begin position="17"/>
        <end position="187"/>
    </location>
</feature>
<feature type="transmembrane region" description="Helical" evidence="8">
    <location>
        <begin position="684"/>
        <end position="705"/>
    </location>
</feature>
<feature type="region of interest" description="Disordered" evidence="7">
    <location>
        <begin position="822"/>
        <end position="846"/>
    </location>
</feature>
<dbReference type="InterPro" id="IPR040241">
    <property type="entry name" value="TRP_Flc/Pkd2-like"/>
</dbReference>
<evidence type="ECO:0000256" key="4">
    <source>
        <dbReference type="ARBA" id="ARBA00022729"/>
    </source>
</evidence>
<accession>A0A1B9I249</accession>
<protein>
    <submittedName>
        <fullName evidence="11">Membrane protein</fullName>
    </submittedName>
</protein>
<evidence type="ECO:0000256" key="7">
    <source>
        <dbReference type="SAM" id="MobiDB-lite"/>
    </source>
</evidence>
<evidence type="ECO:0000313" key="13">
    <source>
        <dbReference type="Proteomes" id="UP000094020"/>
    </source>
</evidence>
<keyword evidence="3 8" id="KW-0812">Transmembrane</keyword>
<feature type="compositionally biased region" description="Low complexity" evidence="7">
    <location>
        <begin position="1117"/>
        <end position="1126"/>
    </location>
</feature>
<gene>
    <name evidence="11" type="ORF">I206_04097</name>
    <name evidence="12" type="ORF">I206_104325</name>
</gene>
<feature type="compositionally biased region" description="Basic and acidic residues" evidence="7">
    <location>
        <begin position="1353"/>
        <end position="1366"/>
    </location>
</feature>